<reference evidence="1 2" key="1">
    <citation type="journal article" date="2015" name="Proc. Natl. Acad. Sci. U.S.A.">
        <title>The resurrection genome of Boea hygrometrica: A blueprint for survival of dehydration.</title>
        <authorList>
            <person name="Xiao L."/>
            <person name="Yang G."/>
            <person name="Zhang L."/>
            <person name="Yang X."/>
            <person name="Zhao S."/>
            <person name="Ji Z."/>
            <person name="Zhou Q."/>
            <person name="Hu M."/>
            <person name="Wang Y."/>
            <person name="Chen M."/>
            <person name="Xu Y."/>
            <person name="Jin H."/>
            <person name="Xiao X."/>
            <person name="Hu G."/>
            <person name="Bao F."/>
            <person name="Hu Y."/>
            <person name="Wan P."/>
            <person name="Li L."/>
            <person name="Deng X."/>
            <person name="Kuang T."/>
            <person name="Xiang C."/>
            <person name="Zhu J.K."/>
            <person name="Oliver M.J."/>
            <person name="He Y."/>
        </authorList>
    </citation>
    <scope>NUCLEOTIDE SEQUENCE [LARGE SCALE GENOMIC DNA]</scope>
    <source>
        <strain evidence="2">cv. XS01</strain>
    </source>
</reference>
<dbReference type="EMBL" id="KV013607">
    <property type="protein sequence ID" value="KZV23414.1"/>
    <property type="molecule type" value="Genomic_DNA"/>
</dbReference>
<gene>
    <name evidence="1" type="ORF">F511_43488</name>
</gene>
<dbReference type="Proteomes" id="UP000250235">
    <property type="component" value="Unassembled WGS sequence"/>
</dbReference>
<dbReference type="AlphaFoldDB" id="A0A2Z7ANP5"/>
<evidence type="ECO:0000313" key="1">
    <source>
        <dbReference type="EMBL" id="KZV23414.1"/>
    </source>
</evidence>
<sequence>MLLSRSADTDLCFSVFLLRIGKRQHFDKLERRRGVHCFVSADEVFSRYLVEENQQLFSLFVEDYDTTSFGLVGTTAFCLIQQKRSFDNQQMLYLVFTSRCISKIAKRRHLIKLTRHRFIAKGISRWKNAYAYQQMNSSKSFSSRSY</sequence>
<name>A0A2Z7ANP5_9LAMI</name>
<keyword evidence="2" id="KW-1185">Reference proteome</keyword>
<organism evidence="1 2">
    <name type="scientific">Dorcoceras hygrometricum</name>
    <dbReference type="NCBI Taxonomy" id="472368"/>
    <lineage>
        <taxon>Eukaryota</taxon>
        <taxon>Viridiplantae</taxon>
        <taxon>Streptophyta</taxon>
        <taxon>Embryophyta</taxon>
        <taxon>Tracheophyta</taxon>
        <taxon>Spermatophyta</taxon>
        <taxon>Magnoliopsida</taxon>
        <taxon>eudicotyledons</taxon>
        <taxon>Gunneridae</taxon>
        <taxon>Pentapetalae</taxon>
        <taxon>asterids</taxon>
        <taxon>lamiids</taxon>
        <taxon>Lamiales</taxon>
        <taxon>Gesneriaceae</taxon>
        <taxon>Didymocarpoideae</taxon>
        <taxon>Trichosporeae</taxon>
        <taxon>Loxocarpinae</taxon>
        <taxon>Dorcoceras</taxon>
    </lineage>
</organism>
<protein>
    <submittedName>
        <fullName evidence="1">Uncharacterized protein</fullName>
    </submittedName>
</protein>
<evidence type="ECO:0000313" key="2">
    <source>
        <dbReference type="Proteomes" id="UP000250235"/>
    </source>
</evidence>
<proteinExistence type="predicted"/>
<accession>A0A2Z7ANP5</accession>